<dbReference type="EMBL" id="JAHSQO010000001">
    <property type="protein sequence ID" value="MBY8915636.1"/>
    <property type="molecule type" value="Genomic_DNA"/>
</dbReference>
<gene>
    <name evidence="3" type="ORF">KVG22_03490</name>
</gene>
<reference evidence="3 4" key="1">
    <citation type="submission" date="2021-06" db="EMBL/GenBank/DDBJ databases">
        <title>Nitratireductor porphyridii sp. nov., isolated from a small marine red alga, Porphyridium purpureum in South Korea.</title>
        <authorList>
            <person name="Kim K.H."/>
            <person name="Kristyanto S."/>
            <person name="Jeon C.O."/>
        </authorList>
    </citation>
    <scope>NUCLEOTIDE SEQUENCE [LARGE SCALE GENOMIC DNA]</scope>
    <source>
        <strain evidence="3 4">R6</strain>
    </source>
</reference>
<evidence type="ECO:0000313" key="4">
    <source>
        <dbReference type="Proteomes" id="UP000777661"/>
    </source>
</evidence>
<protein>
    <submittedName>
        <fullName evidence="3">Universal stress protein</fullName>
    </submittedName>
</protein>
<evidence type="ECO:0000259" key="2">
    <source>
        <dbReference type="Pfam" id="PF00582"/>
    </source>
</evidence>
<comment type="similarity">
    <text evidence="1">Belongs to the universal stress protein A family.</text>
</comment>
<dbReference type="Gene3D" id="3.40.50.12370">
    <property type="match status" value="1"/>
</dbReference>
<evidence type="ECO:0000256" key="1">
    <source>
        <dbReference type="ARBA" id="ARBA00008791"/>
    </source>
</evidence>
<evidence type="ECO:0000313" key="3">
    <source>
        <dbReference type="EMBL" id="MBY8915636.1"/>
    </source>
</evidence>
<dbReference type="Pfam" id="PF00582">
    <property type="entry name" value="Usp"/>
    <property type="match status" value="1"/>
</dbReference>
<dbReference type="PRINTS" id="PR01438">
    <property type="entry name" value="UNVRSLSTRESS"/>
</dbReference>
<dbReference type="RefSeq" id="WP_223003868.1">
    <property type="nucleotide sequence ID" value="NZ_JAHSQO010000001.1"/>
</dbReference>
<proteinExistence type="inferred from homology"/>
<name>A0ABS7R6J9_9HYPH</name>
<dbReference type="InterPro" id="IPR006016">
    <property type="entry name" value="UspA"/>
</dbReference>
<organism evidence="3 4">
    <name type="scientific">Nitratireductor rhodophyticola</name>
    <dbReference type="NCBI Taxonomy" id="2854036"/>
    <lineage>
        <taxon>Bacteria</taxon>
        <taxon>Pseudomonadati</taxon>
        <taxon>Pseudomonadota</taxon>
        <taxon>Alphaproteobacteria</taxon>
        <taxon>Hyphomicrobiales</taxon>
        <taxon>Phyllobacteriaceae</taxon>
        <taxon>Nitratireductor</taxon>
    </lineage>
</organism>
<dbReference type="SUPFAM" id="SSF52402">
    <property type="entry name" value="Adenine nucleotide alpha hydrolases-like"/>
    <property type="match status" value="2"/>
</dbReference>
<dbReference type="InterPro" id="IPR006015">
    <property type="entry name" value="Universal_stress_UspA"/>
</dbReference>
<dbReference type="Proteomes" id="UP000777661">
    <property type="component" value="Unassembled WGS sequence"/>
</dbReference>
<sequence length="280" mass="30138">MSYKTILAILQSEADAPRVLDLALPLAARHDSHVIGLHAEALPMVMASPMGGPVVDLSVDMQEETNRRHAVIRNLFNERARKEAVGSEWRGFDSVSGDSAISGIESARSADLVIAQQTDPDAAGAMEANVEALLFESGRPVLFVPYIHKAREAEFKKIILAWNGSRQAARAAFDALPFMKEAGSVEVFCVDPQDTPRRDAAMAGTAIAAALARHDIDVTVKMEQSGGLSHGEVLDNRVADTGADLLVMGAFGRSRLREFVFGGATRTILQSMTVPTFMAH</sequence>
<dbReference type="CDD" id="cd00293">
    <property type="entry name" value="USP-like"/>
    <property type="match status" value="1"/>
</dbReference>
<accession>A0ABS7R6J9</accession>
<dbReference type="PANTHER" id="PTHR46268">
    <property type="entry name" value="STRESS RESPONSE PROTEIN NHAX"/>
    <property type="match status" value="1"/>
</dbReference>
<dbReference type="PANTHER" id="PTHR46268:SF15">
    <property type="entry name" value="UNIVERSAL STRESS PROTEIN HP_0031"/>
    <property type="match status" value="1"/>
</dbReference>
<feature type="domain" description="UspA" evidence="2">
    <location>
        <begin position="155"/>
        <end position="278"/>
    </location>
</feature>
<comment type="caution">
    <text evidence="3">The sequence shown here is derived from an EMBL/GenBank/DDBJ whole genome shotgun (WGS) entry which is preliminary data.</text>
</comment>
<keyword evidence="4" id="KW-1185">Reference proteome</keyword>